<evidence type="ECO:0000313" key="12">
    <source>
        <dbReference type="Proteomes" id="UP000823612"/>
    </source>
</evidence>
<dbReference type="PANTHER" id="PTHR34388:SF1">
    <property type="entry name" value="DNA POLYMERASE III SUBUNIT DELTA"/>
    <property type="match status" value="1"/>
</dbReference>
<dbReference type="SUPFAM" id="SSF48019">
    <property type="entry name" value="post-AAA+ oligomerization domain-like"/>
    <property type="match status" value="1"/>
</dbReference>
<evidence type="ECO:0000256" key="5">
    <source>
        <dbReference type="ARBA" id="ARBA00022705"/>
    </source>
</evidence>
<evidence type="ECO:0000259" key="9">
    <source>
        <dbReference type="Pfam" id="PF06144"/>
    </source>
</evidence>
<dbReference type="InterPro" id="IPR048466">
    <property type="entry name" value="DNA_pol3_delta-like_C"/>
</dbReference>
<sequence>MPVPDISPIENQIKTRKLAPVYLLWGEEDYFIDRLTDLFENHTLDEADKAFDFNVCFAPDLKNKEPGLKGIIADCKRFPVMAPFQLVIIKEAQSIENWAPIEDYLQHPVPTTVLVLVHKHKKIDKRKSVFKQIAKVGVSFESAPLKDSEYGTWVAQYLKQHGYSIAPQNLALLTESLGQNLNLIANELEKFFINLPPGSAISDDDIEKYIGINKDYNVFKLGDALFSRDPVRTRKLCIYARKHPKEFPVQLIIPQLYKQFAKVLQVHDARIRQIPPSDLARSMGINPYFLRQYEGAANTYAYKETSRILNTLLQYDAKSKGVDADIASPDLIDELCFRILHAI</sequence>
<keyword evidence="6" id="KW-0239">DNA-directed DNA polymerase</keyword>
<dbReference type="Proteomes" id="UP000823612">
    <property type="component" value="Unassembled WGS sequence"/>
</dbReference>
<gene>
    <name evidence="11" type="primary">holA</name>
    <name evidence="11" type="ORF">IAB08_10320</name>
</gene>
<dbReference type="GO" id="GO:0003887">
    <property type="term" value="F:DNA-directed DNA polymerase activity"/>
    <property type="evidence" value="ECO:0007669"/>
    <property type="project" value="UniProtKB-KW"/>
</dbReference>
<comment type="caution">
    <text evidence="11">The sequence shown here is derived from an EMBL/GenBank/DDBJ whole genome shotgun (WGS) entry which is preliminary data.</text>
</comment>
<evidence type="ECO:0000256" key="7">
    <source>
        <dbReference type="ARBA" id="ARBA00034754"/>
    </source>
</evidence>
<evidence type="ECO:0000256" key="3">
    <source>
        <dbReference type="ARBA" id="ARBA00022679"/>
    </source>
</evidence>
<dbReference type="EMBL" id="JADIMZ010000162">
    <property type="protein sequence ID" value="MBO8433667.1"/>
    <property type="molecule type" value="Genomic_DNA"/>
</dbReference>
<evidence type="ECO:0000256" key="4">
    <source>
        <dbReference type="ARBA" id="ARBA00022695"/>
    </source>
</evidence>
<dbReference type="InterPro" id="IPR010372">
    <property type="entry name" value="DNA_pol3_delta_N"/>
</dbReference>
<name>A0A9D9DT49_9BACT</name>
<protein>
    <recommendedName>
        <fullName evidence="2">DNA polymerase III subunit delta</fullName>
        <ecNumber evidence="1">2.7.7.7</ecNumber>
    </recommendedName>
</protein>
<evidence type="ECO:0000259" key="10">
    <source>
        <dbReference type="Pfam" id="PF21694"/>
    </source>
</evidence>
<dbReference type="EC" id="2.7.7.7" evidence="1"/>
<dbReference type="Pfam" id="PF21694">
    <property type="entry name" value="DNA_pol3_delta_C"/>
    <property type="match status" value="1"/>
</dbReference>
<evidence type="ECO:0000313" key="11">
    <source>
        <dbReference type="EMBL" id="MBO8433667.1"/>
    </source>
</evidence>
<organism evidence="11 12">
    <name type="scientific">Candidatus Pullibacteroides excrementavium</name>
    <dbReference type="NCBI Taxonomy" id="2840905"/>
    <lineage>
        <taxon>Bacteria</taxon>
        <taxon>Pseudomonadati</taxon>
        <taxon>Bacteroidota</taxon>
        <taxon>Bacteroidia</taxon>
        <taxon>Bacteroidales</taxon>
        <taxon>Candidatus Pullibacteroides</taxon>
    </lineage>
</organism>
<keyword evidence="4 11" id="KW-0548">Nucleotidyltransferase</keyword>
<proteinExistence type="inferred from homology"/>
<dbReference type="InterPro" id="IPR008921">
    <property type="entry name" value="DNA_pol3_clamp-load_cplx_C"/>
</dbReference>
<feature type="domain" description="DNA polymerase III delta subunit-like C-terminal" evidence="10">
    <location>
        <begin position="217"/>
        <end position="321"/>
    </location>
</feature>
<reference evidence="11" key="2">
    <citation type="journal article" date="2021" name="PeerJ">
        <title>Extensive microbial diversity within the chicken gut microbiome revealed by metagenomics and culture.</title>
        <authorList>
            <person name="Gilroy R."/>
            <person name="Ravi A."/>
            <person name="Getino M."/>
            <person name="Pursley I."/>
            <person name="Horton D.L."/>
            <person name="Alikhan N.F."/>
            <person name="Baker D."/>
            <person name="Gharbi K."/>
            <person name="Hall N."/>
            <person name="Watson M."/>
            <person name="Adriaenssens E.M."/>
            <person name="Foster-Nyarko E."/>
            <person name="Jarju S."/>
            <person name="Secka A."/>
            <person name="Antonio M."/>
            <person name="Oren A."/>
            <person name="Chaudhuri R.R."/>
            <person name="La Ragione R."/>
            <person name="Hildebrand F."/>
            <person name="Pallen M.J."/>
        </authorList>
    </citation>
    <scope>NUCLEOTIDE SEQUENCE</scope>
    <source>
        <strain evidence="11">2889</strain>
    </source>
</reference>
<dbReference type="AlphaFoldDB" id="A0A9D9DT49"/>
<dbReference type="InterPro" id="IPR027417">
    <property type="entry name" value="P-loop_NTPase"/>
</dbReference>
<dbReference type="InterPro" id="IPR005790">
    <property type="entry name" value="DNA_polIII_delta"/>
</dbReference>
<dbReference type="Gene3D" id="3.40.50.300">
    <property type="entry name" value="P-loop containing nucleotide triphosphate hydrolases"/>
    <property type="match status" value="1"/>
</dbReference>
<keyword evidence="3 11" id="KW-0808">Transferase</keyword>
<dbReference type="GO" id="GO:0009360">
    <property type="term" value="C:DNA polymerase III complex"/>
    <property type="evidence" value="ECO:0007669"/>
    <property type="project" value="InterPro"/>
</dbReference>
<dbReference type="NCBIfam" id="TIGR01128">
    <property type="entry name" value="holA"/>
    <property type="match status" value="1"/>
</dbReference>
<feature type="domain" description="DNA polymerase III delta N-terminal" evidence="9">
    <location>
        <begin position="22"/>
        <end position="136"/>
    </location>
</feature>
<dbReference type="Gene3D" id="1.20.272.10">
    <property type="match status" value="1"/>
</dbReference>
<dbReference type="SUPFAM" id="SSF52540">
    <property type="entry name" value="P-loop containing nucleoside triphosphate hydrolases"/>
    <property type="match status" value="1"/>
</dbReference>
<evidence type="ECO:0000256" key="2">
    <source>
        <dbReference type="ARBA" id="ARBA00017703"/>
    </source>
</evidence>
<dbReference type="PANTHER" id="PTHR34388">
    <property type="entry name" value="DNA POLYMERASE III SUBUNIT DELTA"/>
    <property type="match status" value="1"/>
</dbReference>
<dbReference type="Gene3D" id="1.10.8.60">
    <property type="match status" value="1"/>
</dbReference>
<comment type="similarity">
    <text evidence="7">Belongs to the DNA polymerase HolA subunit family.</text>
</comment>
<reference evidence="11" key="1">
    <citation type="submission" date="2020-10" db="EMBL/GenBank/DDBJ databases">
        <authorList>
            <person name="Gilroy R."/>
        </authorList>
    </citation>
    <scope>NUCLEOTIDE SEQUENCE</scope>
    <source>
        <strain evidence="11">2889</strain>
    </source>
</reference>
<dbReference type="Pfam" id="PF06144">
    <property type="entry name" value="DNA_pol3_delta"/>
    <property type="match status" value="1"/>
</dbReference>
<dbReference type="GO" id="GO:0003677">
    <property type="term" value="F:DNA binding"/>
    <property type="evidence" value="ECO:0007669"/>
    <property type="project" value="InterPro"/>
</dbReference>
<dbReference type="GO" id="GO:0006261">
    <property type="term" value="P:DNA-templated DNA replication"/>
    <property type="evidence" value="ECO:0007669"/>
    <property type="project" value="TreeGrafter"/>
</dbReference>
<keyword evidence="5" id="KW-0235">DNA replication</keyword>
<accession>A0A9D9DT49</accession>
<comment type="catalytic activity">
    <reaction evidence="8">
        <text>DNA(n) + a 2'-deoxyribonucleoside 5'-triphosphate = DNA(n+1) + diphosphate</text>
        <dbReference type="Rhea" id="RHEA:22508"/>
        <dbReference type="Rhea" id="RHEA-COMP:17339"/>
        <dbReference type="Rhea" id="RHEA-COMP:17340"/>
        <dbReference type="ChEBI" id="CHEBI:33019"/>
        <dbReference type="ChEBI" id="CHEBI:61560"/>
        <dbReference type="ChEBI" id="CHEBI:173112"/>
        <dbReference type="EC" id="2.7.7.7"/>
    </reaction>
</comment>
<evidence type="ECO:0000256" key="6">
    <source>
        <dbReference type="ARBA" id="ARBA00022932"/>
    </source>
</evidence>
<evidence type="ECO:0000256" key="1">
    <source>
        <dbReference type="ARBA" id="ARBA00012417"/>
    </source>
</evidence>
<evidence type="ECO:0000256" key="8">
    <source>
        <dbReference type="ARBA" id="ARBA00049244"/>
    </source>
</evidence>